<gene>
    <name evidence="2" type="ORF">BCR42DRAFT_409685</name>
</gene>
<sequence length="190" mass="21696">MATPRQRRTQKSGKRNTRRTADKKESYRRLGLLTNLNGKATGGVEKNYADKTDQAMDTEQDEANDEPVDLKELTEADIEQLKKTLRPDEGLIQRDDDGNIIQIITGERPSHDDILDAPIVAEEAKTDFVRGLEEQASVVRHVERHVSSSEVQWLEKLMEKHGDDELNTNQLTTSQLKKRIKNYHKTFGTN</sequence>
<evidence type="ECO:0000313" key="3">
    <source>
        <dbReference type="Proteomes" id="UP000193560"/>
    </source>
</evidence>
<dbReference type="STRING" id="90262.A0A1X2IMY9"/>
<dbReference type="OrthoDB" id="285729at2759"/>
<comment type="caution">
    <text evidence="2">The sequence shown here is derived from an EMBL/GenBank/DDBJ whole genome shotgun (WGS) entry which is preliminary data.</text>
</comment>
<dbReference type="Pfam" id="PF09420">
    <property type="entry name" value="Nop16"/>
    <property type="match status" value="1"/>
</dbReference>
<feature type="compositionally biased region" description="Basic residues" evidence="1">
    <location>
        <begin position="1"/>
        <end position="18"/>
    </location>
</feature>
<evidence type="ECO:0000313" key="2">
    <source>
        <dbReference type="EMBL" id="ORZ19387.1"/>
    </source>
</evidence>
<feature type="compositionally biased region" description="Basic and acidic residues" evidence="1">
    <location>
        <begin position="19"/>
        <end position="28"/>
    </location>
</feature>
<dbReference type="Proteomes" id="UP000193560">
    <property type="component" value="Unassembled WGS sequence"/>
</dbReference>
<organism evidence="2 3">
    <name type="scientific">Absidia repens</name>
    <dbReference type="NCBI Taxonomy" id="90262"/>
    <lineage>
        <taxon>Eukaryota</taxon>
        <taxon>Fungi</taxon>
        <taxon>Fungi incertae sedis</taxon>
        <taxon>Mucoromycota</taxon>
        <taxon>Mucoromycotina</taxon>
        <taxon>Mucoromycetes</taxon>
        <taxon>Mucorales</taxon>
        <taxon>Cunninghamellaceae</taxon>
        <taxon>Absidia</taxon>
    </lineage>
</organism>
<name>A0A1X2IMY9_9FUNG</name>
<proteinExistence type="predicted"/>
<protein>
    <submittedName>
        <fullName evidence="2">Ribosome biogenesis protein Nop16</fullName>
    </submittedName>
</protein>
<reference evidence="2 3" key="1">
    <citation type="submission" date="2016-07" db="EMBL/GenBank/DDBJ databases">
        <title>Pervasive Adenine N6-methylation of Active Genes in Fungi.</title>
        <authorList>
            <consortium name="DOE Joint Genome Institute"/>
            <person name="Mondo S.J."/>
            <person name="Dannebaum R.O."/>
            <person name="Kuo R.C."/>
            <person name="Labutti K."/>
            <person name="Haridas S."/>
            <person name="Kuo A."/>
            <person name="Salamov A."/>
            <person name="Ahrendt S.R."/>
            <person name="Lipzen A."/>
            <person name="Sullivan W."/>
            <person name="Andreopoulos W.B."/>
            <person name="Clum A."/>
            <person name="Lindquist E."/>
            <person name="Daum C."/>
            <person name="Ramamoorthy G.K."/>
            <person name="Gryganskyi A."/>
            <person name="Culley D."/>
            <person name="Magnuson J.K."/>
            <person name="James T.Y."/>
            <person name="O'Malley M.A."/>
            <person name="Stajich J.E."/>
            <person name="Spatafora J.W."/>
            <person name="Visel A."/>
            <person name="Grigoriev I.V."/>
        </authorList>
    </citation>
    <scope>NUCLEOTIDE SEQUENCE [LARGE SCALE GENOMIC DNA]</scope>
    <source>
        <strain evidence="2 3">NRRL 1336</strain>
    </source>
</reference>
<dbReference type="InterPro" id="IPR019002">
    <property type="entry name" value="Ribosome_biogenesis_Nop16"/>
</dbReference>
<accession>A0A1X2IMY9</accession>
<dbReference type="AlphaFoldDB" id="A0A1X2IMY9"/>
<dbReference type="EMBL" id="MCGE01000007">
    <property type="protein sequence ID" value="ORZ19387.1"/>
    <property type="molecule type" value="Genomic_DNA"/>
</dbReference>
<feature type="compositionally biased region" description="Acidic residues" evidence="1">
    <location>
        <begin position="56"/>
        <end position="67"/>
    </location>
</feature>
<keyword evidence="3" id="KW-1185">Reference proteome</keyword>
<evidence type="ECO:0000256" key="1">
    <source>
        <dbReference type="SAM" id="MobiDB-lite"/>
    </source>
</evidence>
<feature type="region of interest" description="Disordered" evidence="1">
    <location>
        <begin position="1"/>
        <end position="67"/>
    </location>
</feature>